<name>A0ABN6EU96_9BACT</name>
<organism evidence="8 9">
    <name type="scientific">Pseudodesulfovibrio sediminis</name>
    <dbReference type="NCBI Taxonomy" id="2810563"/>
    <lineage>
        <taxon>Bacteria</taxon>
        <taxon>Pseudomonadati</taxon>
        <taxon>Thermodesulfobacteriota</taxon>
        <taxon>Desulfovibrionia</taxon>
        <taxon>Desulfovibrionales</taxon>
        <taxon>Desulfovibrionaceae</taxon>
    </lineage>
</organism>
<keyword evidence="2" id="KW-0949">S-adenosyl-L-methionine</keyword>
<sequence length="348" mass="38473">MHTINEQDILTYLLGVNDAELFERANDIKVQRFGDEIFLRAIIEFSNVCDKKCHYCGLRAPNGKTERYRMTKEDILDAAALATSEGAATIVLQSGDDFSYSTEDIGSLIQEIKSSHDVAVTLSLGDRGLDEYAYWHDCGADRCLLKLEVTNPRLYKRFRGGEDFSSRLHKIKFLQHLGYEVGSGVIVGLPDADLISTLRDILFITDLDLDMIAAGPFIPHPQTPLADMEHGCIDLSHRMTALLRILNPHANIPATSALGALDSDSQKLGLLRGCNVLMPSMTPERHRSDYTIYPGKNASNIDITDSLKLAKDMISALGLVPSSSKGFSRRNNVHESTPRSASGYSARR</sequence>
<dbReference type="PIRSF" id="PIRSF004762">
    <property type="entry name" value="CHP00423"/>
    <property type="match status" value="1"/>
</dbReference>
<proteinExistence type="predicted"/>
<dbReference type="PANTHER" id="PTHR43726">
    <property type="entry name" value="3-METHYLORNITHINE SYNTHASE"/>
    <property type="match status" value="1"/>
</dbReference>
<dbReference type="NCBIfam" id="TIGR03956">
    <property type="entry name" value="rSAM_HydE"/>
    <property type="match status" value="1"/>
</dbReference>
<keyword evidence="3" id="KW-0479">Metal-binding</keyword>
<evidence type="ECO:0000313" key="9">
    <source>
        <dbReference type="Proteomes" id="UP001053296"/>
    </source>
</evidence>
<dbReference type="PANTHER" id="PTHR43726:SF1">
    <property type="entry name" value="BIOTIN SYNTHASE"/>
    <property type="match status" value="1"/>
</dbReference>
<evidence type="ECO:0000256" key="4">
    <source>
        <dbReference type="ARBA" id="ARBA00023004"/>
    </source>
</evidence>
<evidence type="ECO:0000256" key="5">
    <source>
        <dbReference type="ARBA" id="ARBA00023014"/>
    </source>
</evidence>
<accession>A0ABN6EU96</accession>
<dbReference type="SFLD" id="SFLDG01060">
    <property type="entry name" value="BATS_domain_containing"/>
    <property type="match status" value="1"/>
</dbReference>
<evidence type="ECO:0000256" key="3">
    <source>
        <dbReference type="ARBA" id="ARBA00022723"/>
    </source>
</evidence>
<dbReference type="PROSITE" id="PS51918">
    <property type="entry name" value="RADICAL_SAM"/>
    <property type="match status" value="1"/>
</dbReference>
<feature type="domain" description="Radical SAM core" evidence="7">
    <location>
        <begin position="35"/>
        <end position="255"/>
    </location>
</feature>
<feature type="region of interest" description="Disordered" evidence="6">
    <location>
        <begin position="325"/>
        <end position="348"/>
    </location>
</feature>
<dbReference type="InterPro" id="IPR006638">
    <property type="entry name" value="Elp3/MiaA/NifB-like_rSAM"/>
</dbReference>
<dbReference type="Pfam" id="PF04055">
    <property type="entry name" value="Radical_SAM"/>
    <property type="match status" value="1"/>
</dbReference>
<keyword evidence="4" id="KW-0408">Iron</keyword>
<dbReference type="CDD" id="cd01335">
    <property type="entry name" value="Radical_SAM"/>
    <property type="match status" value="1"/>
</dbReference>
<evidence type="ECO:0000259" key="7">
    <source>
        <dbReference type="PROSITE" id="PS51918"/>
    </source>
</evidence>
<feature type="compositionally biased region" description="Polar residues" evidence="6">
    <location>
        <begin position="338"/>
        <end position="348"/>
    </location>
</feature>
<dbReference type="Proteomes" id="UP001053296">
    <property type="component" value="Chromosome"/>
</dbReference>
<evidence type="ECO:0000256" key="2">
    <source>
        <dbReference type="ARBA" id="ARBA00022691"/>
    </source>
</evidence>
<evidence type="ECO:0000256" key="6">
    <source>
        <dbReference type="SAM" id="MobiDB-lite"/>
    </source>
</evidence>
<dbReference type="InterPro" id="IPR007197">
    <property type="entry name" value="rSAM"/>
</dbReference>
<protein>
    <submittedName>
        <fullName evidence="8">[FeFe] hydrogenase H-cluster radical SAM maturase HydE</fullName>
    </submittedName>
</protein>
<comment type="cofactor">
    <cofactor evidence="1">
        <name>[4Fe-4S] cluster</name>
        <dbReference type="ChEBI" id="CHEBI:49883"/>
    </cofactor>
</comment>
<dbReference type="SUPFAM" id="SSF102114">
    <property type="entry name" value="Radical SAM enzymes"/>
    <property type="match status" value="1"/>
</dbReference>
<evidence type="ECO:0000256" key="1">
    <source>
        <dbReference type="ARBA" id="ARBA00001966"/>
    </source>
</evidence>
<dbReference type="SFLD" id="SFLDG01280">
    <property type="entry name" value="HydE/PylB-like"/>
    <property type="match status" value="1"/>
</dbReference>
<dbReference type="InterPro" id="IPR034422">
    <property type="entry name" value="HydE/PylB-like"/>
</dbReference>
<dbReference type="EMBL" id="AP024485">
    <property type="protein sequence ID" value="BCS89896.1"/>
    <property type="molecule type" value="Genomic_DNA"/>
</dbReference>
<dbReference type="SMART" id="SM00729">
    <property type="entry name" value="Elp3"/>
    <property type="match status" value="1"/>
</dbReference>
<keyword evidence="9" id="KW-1185">Reference proteome</keyword>
<dbReference type="InterPro" id="IPR058240">
    <property type="entry name" value="rSAM_sf"/>
</dbReference>
<reference evidence="8" key="1">
    <citation type="journal article" date="2022" name="Arch. Microbiol.">
        <title>Pseudodesulfovibrio sediminis sp. nov., a mesophilic and neutrophilic sulfate-reducing bacterium isolated from sediment of a brackish lake.</title>
        <authorList>
            <person name="Takahashi A."/>
            <person name="Kojima H."/>
            <person name="Watanabe M."/>
            <person name="Fukui M."/>
        </authorList>
    </citation>
    <scope>NUCLEOTIDE SEQUENCE</scope>
    <source>
        <strain evidence="8">SF6</strain>
    </source>
</reference>
<dbReference type="InterPro" id="IPR024021">
    <property type="entry name" value="FeFe-hyd_HydE_rSAM"/>
</dbReference>
<dbReference type="InterPro" id="IPR013785">
    <property type="entry name" value="Aldolase_TIM"/>
</dbReference>
<gene>
    <name evidence="8" type="primary">hydE_2</name>
    <name evidence="8" type="ORF">PSDVSF_31380</name>
</gene>
<keyword evidence="5" id="KW-0411">Iron-sulfur</keyword>
<dbReference type="Gene3D" id="3.20.20.70">
    <property type="entry name" value="Aldolase class I"/>
    <property type="match status" value="1"/>
</dbReference>
<dbReference type="SFLD" id="SFLDS00029">
    <property type="entry name" value="Radical_SAM"/>
    <property type="match status" value="1"/>
</dbReference>
<evidence type="ECO:0000313" key="8">
    <source>
        <dbReference type="EMBL" id="BCS89896.1"/>
    </source>
</evidence>